<evidence type="ECO:0000313" key="5">
    <source>
        <dbReference type="RefSeq" id="XP_013772819.1"/>
    </source>
</evidence>
<organism evidence="2 5">
    <name type="scientific">Limulus polyphemus</name>
    <name type="common">Atlantic horseshoe crab</name>
    <dbReference type="NCBI Taxonomy" id="6850"/>
    <lineage>
        <taxon>Eukaryota</taxon>
        <taxon>Metazoa</taxon>
        <taxon>Ecdysozoa</taxon>
        <taxon>Arthropoda</taxon>
        <taxon>Chelicerata</taxon>
        <taxon>Merostomata</taxon>
        <taxon>Xiphosura</taxon>
        <taxon>Limulidae</taxon>
        <taxon>Limulus</taxon>
    </lineage>
</organism>
<dbReference type="Proteomes" id="UP000694941">
    <property type="component" value="Unplaced"/>
</dbReference>
<feature type="compositionally biased region" description="Basic and acidic residues" evidence="1">
    <location>
        <begin position="128"/>
        <end position="144"/>
    </location>
</feature>
<dbReference type="PANTHER" id="PTHR13582">
    <property type="entry name" value="M-PHASE PHOSPHOPROTEIN 6"/>
    <property type="match status" value="1"/>
</dbReference>
<evidence type="ECO:0000256" key="1">
    <source>
        <dbReference type="SAM" id="MobiDB-lite"/>
    </source>
</evidence>
<proteinExistence type="predicted"/>
<evidence type="ECO:0000313" key="3">
    <source>
        <dbReference type="RefSeq" id="XP_013772817.1"/>
    </source>
</evidence>
<feature type="compositionally biased region" description="Basic residues" evidence="1">
    <location>
        <begin position="145"/>
        <end position="155"/>
    </location>
</feature>
<dbReference type="Pfam" id="PF10175">
    <property type="entry name" value="MPP6"/>
    <property type="match status" value="1"/>
</dbReference>
<evidence type="ECO:0000313" key="2">
    <source>
        <dbReference type="Proteomes" id="UP000694941"/>
    </source>
</evidence>
<name>A0ABM1B1E2_LIMPO</name>
<dbReference type="RefSeq" id="XP_013772819.1">
    <property type="nucleotide sequence ID" value="XM_013917365.2"/>
</dbReference>
<accession>A0ABM1B1E2</accession>
<dbReference type="RefSeq" id="XP_013772818.1">
    <property type="nucleotide sequence ID" value="XM_013917364.2"/>
</dbReference>
<protein>
    <submittedName>
        <fullName evidence="3 4">M-phase phosphoprotein 6-like</fullName>
    </submittedName>
</protein>
<evidence type="ECO:0000313" key="4">
    <source>
        <dbReference type="RefSeq" id="XP_013772818.1"/>
    </source>
</evidence>
<dbReference type="InterPro" id="IPR019324">
    <property type="entry name" value="MPP6"/>
</dbReference>
<feature type="region of interest" description="Disordered" evidence="1">
    <location>
        <begin position="120"/>
        <end position="155"/>
    </location>
</feature>
<dbReference type="GeneID" id="106457916"/>
<dbReference type="RefSeq" id="XP_013772817.1">
    <property type="nucleotide sequence ID" value="XM_013917363.2"/>
</dbReference>
<gene>
    <name evidence="3 4 5" type="primary">LOC106457916</name>
</gene>
<reference evidence="3 4" key="1">
    <citation type="submission" date="2025-05" db="UniProtKB">
        <authorList>
            <consortium name="RefSeq"/>
        </authorList>
    </citation>
    <scope>IDENTIFICATION</scope>
    <source>
        <tissue evidence="3 4">Muscle</tissue>
    </source>
</reference>
<dbReference type="PANTHER" id="PTHR13582:SF0">
    <property type="entry name" value="M-PHASE PHOSPHOPROTEIN 6"/>
    <property type="match status" value="1"/>
</dbReference>
<sequence length="155" mass="18301">MTMEPREKVKLSKHVLDMKFMKRSKEKVQKETEEEERKSILENHVIHDLKKEGKKFIMEPSFGPCEELVSGRMSFKGMNPEIERIMAERELAANPNQHKMDGISDKEMTERYSSLIGTIAKKFGKKRDRSESVNKKQEKTENESRKRKFRKPVDE</sequence>
<keyword evidence="2" id="KW-1185">Reference proteome</keyword>